<dbReference type="Proteomes" id="UP001202961">
    <property type="component" value="Unassembled WGS sequence"/>
</dbReference>
<name>A0ABT0UB85_9BACT</name>
<keyword evidence="3" id="KW-0378">Hydrolase</keyword>
<reference evidence="6 7" key="1">
    <citation type="journal article" date="2022" name="Syst. Appl. Microbiol.">
        <title>Rhodopirellula aestuarii sp. nov., a novel member of the genus Rhodopirellula isolated from brackish sediments collected in the Tagus River estuary, Portugal.</title>
        <authorList>
            <person name="Vitorino I.R."/>
            <person name="Klimek D."/>
            <person name="Calusinska M."/>
            <person name="Lobo-da-Cunha A."/>
            <person name="Vasconcelos V."/>
            <person name="Lage O.M."/>
        </authorList>
    </citation>
    <scope>NUCLEOTIDE SEQUENCE [LARGE SCALE GENOMIC DNA]</scope>
    <source>
        <strain evidence="6 7">ICT_H3.1</strain>
    </source>
</reference>
<dbReference type="Pfam" id="PF00884">
    <property type="entry name" value="Sulfatase"/>
    <property type="match status" value="1"/>
</dbReference>
<protein>
    <submittedName>
        <fullName evidence="6">Sulfatase-like hydrolase/transferase</fullName>
    </submittedName>
</protein>
<feature type="domain" description="Sulfatase N-terminal" evidence="5">
    <location>
        <begin position="3"/>
        <end position="58"/>
    </location>
</feature>
<dbReference type="InterPro" id="IPR050738">
    <property type="entry name" value="Sulfatase"/>
</dbReference>
<organism evidence="6 7">
    <name type="scientific">Aporhodopirellula aestuarii</name>
    <dbReference type="NCBI Taxonomy" id="2950107"/>
    <lineage>
        <taxon>Bacteria</taxon>
        <taxon>Pseudomonadati</taxon>
        <taxon>Planctomycetota</taxon>
        <taxon>Planctomycetia</taxon>
        <taxon>Pirellulales</taxon>
        <taxon>Pirellulaceae</taxon>
        <taxon>Aporhodopirellula</taxon>
    </lineage>
</organism>
<dbReference type="SUPFAM" id="SSF53649">
    <property type="entry name" value="Alkaline phosphatase-like"/>
    <property type="match status" value="1"/>
</dbReference>
<keyword evidence="2" id="KW-0479">Metal-binding</keyword>
<dbReference type="PANTHER" id="PTHR42693:SF53">
    <property type="entry name" value="ENDO-4-O-SULFATASE"/>
    <property type="match status" value="1"/>
</dbReference>
<accession>A0ABT0UB85</accession>
<evidence type="ECO:0000313" key="7">
    <source>
        <dbReference type="Proteomes" id="UP001202961"/>
    </source>
</evidence>
<evidence type="ECO:0000313" key="6">
    <source>
        <dbReference type="EMBL" id="MCM2373974.1"/>
    </source>
</evidence>
<comment type="similarity">
    <text evidence="1">Belongs to the sulfatase family.</text>
</comment>
<evidence type="ECO:0000256" key="4">
    <source>
        <dbReference type="ARBA" id="ARBA00022837"/>
    </source>
</evidence>
<evidence type="ECO:0000256" key="2">
    <source>
        <dbReference type="ARBA" id="ARBA00022723"/>
    </source>
</evidence>
<gene>
    <name evidence="6" type="ORF">NB063_25440</name>
</gene>
<dbReference type="InterPro" id="IPR017850">
    <property type="entry name" value="Alkaline_phosphatase_core_sf"/>
</dbReference>
<keyword evidence="7" id="KW-1185">Reference proteome</keyword>
<dbReference type="InterPro" id="IPR024607">
    <property type="entry name" value="Sulfatase_CS"/>
</dbReference>
<evidence type="ECO:0000256" key="3">
    <source>
        <dbReference type="ARBA" id="ARBA00022801"/>
    </source>
</evidence>
<evidence type="ECO:0000256" key="1">
    <source>
        <dbReference type="ARBA" id="ARBA00008779"/>
    </source>
</evidence>
<dbReference type="EMBL" id="JAMQBK010000074">
    <property type="protein sequence ID" value="MCM2373974.1"/>
    <property type="molecule type" value="Genomic_DNA"/>
</dbReference>
<sequence>MSADDVGWVDASCNNAYSPIQTPHIDRIANEGIRFMNAHTPSSVCTPTRYGLLTGRSPWRW</sequence>
<dbReference type="PANTHER" id="PTHR42693">
    <property type="entry name" value="ARYLSULFATASE FAMILY MEMBER"/>
    <property type="match status" value="1"/>
</dbReference>
<dbReference type="Gene3D" id="3.40.720.10">
    <property type="entry name" value="Alkaline Phosphatase, subunit A"/>
    <property type="match status" value="1"/>
</dbReference>
<keyword evidence="4" id="KW-0106">Calcium</keyword>
<dbReference type="PROSITE" id="PS00523">
    <property type="entry name" value="SULFATASE_1"/>
    <property type="match status" value="1"/>
</dbReference>
<comment type="caution">
    <text evidence="6">The sequence shown here is derived from an EMBL/GenBank/DDBJ whole genome shotgun (WGS) entry which is preliminary data.</text>
</comment>
<proteinExistence type="inferred from homology"/>
<evidence type="ECO:0000259" key="5">
    <source>
        <dbReference type="Pfam" id="PF00884"/>
    </source>
</evidence>
<dbReference type="InterPro" id="IPR000917">
    <property type="entry name" value="Sulfatase_N"/>
</dbReference>